<name>A0A147GZB7_9BURK</name>
<reference evidence="2 3" key="1">
    <citation type="journal article" date="2016" name="Front. Microbiol.">
        <title>Genomic Resource of Rice Seed Associated Bacteria.</title>
        <authorList>
            <person name="Midha S."/>
            <person name="Bansal K."/>
            <person name="Sharma S."/>
            <person name="Kumar N."/>
            <person name="Patil P.P."/>
            <person name="Chaudhry V."/>
            <person name="Patil P.B."/>
        </authorList>
    </citation>
    <scope>NUCLEOTIDE SEQUENCE [LARGE SCALE GENOMIC DNA]</scope>
    <source>
        <strain evidence="2 3">NS331</strain>
    </source>
</reference>
<evidence type="ECO:0000313" key="3">
    <source>
        <dbReference type="Proteomes" id="UP000072741"/>
    </source>
</evidence>
<dbReference type="PANTHER" id="PTHR43861">
    <property type="entry name" value="TRANS-ACONITATE 2-METHYLTRANSFERASE-RELATED"/>
    <property type="match status" value="1"/>
</dbReference>
<dbReference type="InterPro" id="IPR029063">
    <property type="entry name" value="SAM-dependent_MTases_sf"/>
</dbReference>
<dbReference type="OrthoDB" id="9816564at2"/>
<accession>A0A147GZB7</accession>
<organism evidence="2 3">
    <name type="scientific">Pseudacidovorax intermedius</name>
    <dbReference type="NCBI Taxonomy" id="433924"/>
    <lineage>
        <taxon>Bacteria</taxon>
        <taxon>Pseudomonadati</taxon>
        <taxon>Pseudomonadota</taxon>
        <taxon>Betaproteobacteria</taxon>
        <taxon>Burkholderiales</taxon>
        <taxon>Comamonadaceae</taxon>
        <taxon>Pseudacidovorax</taxon>
    </lineage>
</organism>
<protein>
    <recommendedName>
        <fullName evidence="1">Methyltransferase type 11 domain-containing protein</fullName>
    </recommendedName>
</protein>
<dbReference type="SUPFAM" id="SSF53335">
    <property type="entry name" value="S-adenosyl-L-methionine-dependent methyltransferases"/>
    <property type="match status" value="1"/>
</dbReference>
<dbReference type="Pfam" id="PF08241">
    <property type="entry name" value="Methyltransf_11"/>
    <property type="match status" value="1"/>
</dbReference>
<evidence type="ECO:0000259" key="1">
    <source>
        <dbReference type="Pfam" id="PF08241"/>
    </source>
</evidence>
<gene>
    <name evidence="2" type="ORF">NS331_09195</name>
</gene>
<keyword evidence="3" id="KW-1185">Reference proteome</keyword>
<comment type="caution">
    <text evidence="2">The sequence shown here is derived from an EMBL/GenBank/DDBJ whole genome shotgun (WGS) entry which is preliminary data.</text>
</comment>
<dbReference type="AlphaFoldDB" id="A0A147GZB7"/>
<dbReference type="Gene3D" id="3.40.50.150">
    <property type="entry name" value="Vaccinia Virus protein VP39"/>
    <property type="match status" value="1"/>
</dbReference>
<dbReference type="InterPro" id="IPR013216">
    <property type="entry name" value="Methyltransf_11"/>
</dbReference>
<dbReference type="CDD" id="cd02440">
    <property type="entry name" value="AdoMet_MTases"/>
    <property type="match status" value="1"/>
</dbReference>
<feature type="domain" description="Methyltransferase type 11" evidence="1">
    <location>
        <begin position="46"/>
        <end position="138"/>
    </location>
</feature>
<dbReference type="PANTHER" id="PTHR43861:SF6">
    <property type="entry name" value="METHYLTRANSFERASE TYPE 11"/>
    <property type="match status" value="1"/>
</dbReference>
<sequence>MKDYSLKSGERYSTLDTDLIGGDHLWRYRYAASRAKALGTRPFGADVFCGSGYGSKILAEGTDGFVLGIDGSTEAIQNANDKVLHPGILYAAKTFPFDLPEQAFDYVASMESLEHVKSFDAFFHVLAKSVRRGGRLFISAPDESVMPYTGYIWHHKHFVIGELRAMAARCGLREVLAVSTNCHVLKDGKTALFYPYQLDSERSLPVGEGDTLFCEFEKL</sequence>
<dbReference type="RefSeq" id="WP_058641708.1">
    <property type="nucleotide sequence ID" value="NZ_LDSL01000054.1"/>
</dbReference>
<dbReference type="GO" id="GO:0008757">
    <property type="term" value="F:S-adenosylmethionine-dependent methyltransferase activity"/>
    <property type="evidence" value="ECO:0007669"/>
    <property type="project" value="InterPro"/>
</dbReference>
<proteinExistence type="predicted"/>
<dbReference type="Proteomes" id="UP000072741">
    <property type="component" value="Unassembled WGS sequence"/>
</dbReference>
<dbReference type="EMBL" id="LDSL01000054">
    <property type="protein sequence ID" value="KTT22724.1"/>
    <property type="molecule type" value="Genomic_DNA"/>
</dbReference>
<evidence type="ECO:0000313" key="2">
    <source>
        <dbReference type="EMBL" id="KTT22724.1"/>
    </source>
</evidence>